<dbReference type="EMBL" id="FUYF01000001">
    <property type="protein sequence ID" value="SKA73116.1"/>
    <property type="molecule type" value="Genomic_DNA"/>
</dbReference>
<dbReference type="STRING" id="745368.SAMN02745178_00097"/>
<keyword evidence="3" id="KW-0238">DNA-binding</keyword>
<accession>A0A1T4W780</accession>
<keyword evidence="6" id="KW-1185">Reference proteome</keyword>
<name>A0A1T4W780_9FIRM</name>
<organism evidence="5 6">
    <name type="scientific">Gemmiger formicilis</name>
    <dbReference type="NCBI Taxonomy" id="745368"/>
    <lineage>
        <taxon>Bacteria</taxon>
        <taxon>Bacillati</taxon>
        <taxon>Bacillota</taxon>
        <taxon>Clostridia</taxon>
        <taxon>Eubacteriales</taxon>
        <taxon>Gemmiger</taxon>
    </lineage>
</organism>
<dbReference type="InterPro" id="IPR036390">
    <property type="entry name" value="WH_DNA-bd_sf"/>
</dbReference>
<dbReference type="GeneID" id="93336597"/>
<evidence type="ECO:0000256" key="3">
    <source>
        <dbReference type="ARBA" id="ARBA00023125"/>
    </source>
</evidence>
<sequence length="130" mass="15022">MEQLSRSEEQVMAALWACSRAATRREIASHLPPECRWADSTLLNFLLRLEKKNFVRTEKQGNKNLYTPLVRRLTYCGAVSQAHLQTLYGGDIRAMVCALADTGRMTYADTERLLRWLTEYQAANPEYDYE</sequence>
<dbReference type="GO" id="GO:0003677">
    <property type="term" value="F:DNA binding"/>
    <property type="evidence" value="ECO:0007669"/>
    <property type="project" value="UniProtKB-KW"/>
</dbReference>
<reference evidence="5 6" key="1">
    <citation type="submission" date="2017-02" db="EMBL/GenBank/DDBJ databases">
        <authorList>
            <person name="Peterson S.W."/>
        </authorList>
    </citation>
    <scope>NUCLEOTIDE SEQUENCE [LARGE SCALE GENOMIC DNA]</scope>
    <source>
        <strain evidence="5 6">ATCC 27749</strain>
    </source>
</reference>
<dbReference type="GO" id="GO:0045892">
    <property type="term" value="P:negative regulation of DNA-templated transcription"/>
    <property type="evidence" value="ECO:0007669"/>
    <property type="project" value="InterPro"/>
</dbReference>
<dbReference type="InterPro" id="IPR036388">
    <property type="entry name" value="WH-like_DNA-bd_sf"/>
</dbReference>
<dbReference type="InterPro" id="IPR005650">
    <property type="entry name" value="BlaI_family"/>
</dbReference>
<evidence type="ECO:0000313" key="6">
    <source>
        <dbReference type="Proteomes" id="UP000190286"/>
    </source>
</evidence>
<dbReference type="SUPFAM" id="SSF46785">
    <property type="entry name" value="Winged helix' DNA-binding domain"/>
    <property type="match status" value="1"/>
</dbReference>
<keyword evidence="4" id="KW-0804">Transcription</keyword>
<proteinExistence type="inferred from homology"/>
<dbReference type="Gene3D" id="1.10.10.10">
    <property type="entry name" value="Winged helix-like DNA-binding domain superfamily/Winged helix DNA-binding domain"/>
    <property type="match status" value="1"/>
</dbReference>
<evidence type="ECO:0000256" key="4">
    <source>
        <dbReference type="ARBA" id="ARBA00023163"/>
    </source>
</evidence>
<dbReference type="Pfam" id="PF03965">
    <property type="entry name" value="Penicillinase_R"/>
    <property type="match status" value="1"/>
</dbReference>
<evidence type="ECO:0000256" key="1">
    <source>
        <dbReference type="ARBA" id="ARBA00011046"/>
    </source>
</evidence>
<keyword evidence="2" id="KW-0805">Transcription regulation</keyword>
<protein>
    <submittedName>
        <fullName evidence="5">Predicted transcriptional regulator</fullName>
    </submittedName>
</protein>
<evidence type="ECO:0000313" key="5">
    <source>
        <dbReference type="EMBL" id="SKA73116.1"/>
    </source>
</evidence>
<comment type="similarity">
    <text evidence="1">Belongs to the BlaI transcriptional regulatory family.</text>
</comment>
<dbReference type="AlphaFoldDB" id="A0A1T4W780"/>
<dbReference type="RefSeq" id="WP_078783119.1">
    <property type="nucleotide sequence ID" value="NZ_CABIYV010000002.1"/>
</dbReference>
<dbReference type="OrthoDB" id="9795583at2"/>
<gene>
    <name evidence="5" type="ORF">SAMN02745178_00097</name>
</gene>
<evidence type="ECO:0000256" key="2">
    <source>
        <dbReference type="ARBA" id="ARBA00023015"/>
    </source>
</evidence>
<dbReference type="Proteomes" id="UP000190286">
    <property type="component" value="Unassembled WGS sequence"/>
</dbReference>
<dbReference type="PIRSF" id="PIRSF019455">
    <property type="entry name" value="CopR_AtkY"/>
    <property type="match status" value="1"/>
</dbReference>